<accession>A0AAD7G1Y5</accession>
<keyword evidence="2" id="KW-1185">Reference proteome</keyword>
<dbReference type="SUPFAM" id="SSF52047">
    <property type="entry name" value="RNI-like"/>
    <property type="match status" value="1"/>
</dbReference>
<protein>
    <recommendedName>
        <fullName evidence="3">F-box domain-containing protein</fullName>
    </recommendedName>
</protein>
<evidence type="ECO:0000313" key="1">
    <source>
        <dbReference type="EMBL" id="KAJ7649844.1"/>
    </source>
</evidence>
<dbReference type="InterPro" id="IPR032675">
    <property type="entry name" value="LRR_dom_sf"/>
</dbReference>
<evidence type="ECO:0008006" key="3">
    <source>
        <dbReference type="Google" id="ProtNLM"/>
    </source>
</evidence>
<dbReference type="Gene3D" id="3.80.10.10">
    <property type="entry name" value="Ribonuclease Inhibitor"/>
    <property type="match status" value="1"/>
</dbReference>
<proteinExistence type="predicted"/>
<dbReference type="Proteomes" id="UP001221142">
    <property type="component" value="Unassembled WGS sequence"/>
</dbReference>
<dbReference type="AlphaFoldDB" id="A0AAD7G1Y5"/>
<comment type="caution">
    <text evidence="1">The sequence shown here is derived from an EMBL/GenBank/DDBJ whole genome shotgun (WGS) entry which is preliminary data.</text>
</comment>
<sequence length="256" mass="28350">MPQAPLTCLQKLHIRGAYDDAPCSWIPILELLRLSPNLADLRIQNTSFVDADDVDENVVLPNLRRLKCTGGFLEGSSLRWLSAPGLETLTLSPSIFPNTEPGAIISFLRRSSPPLRELVVSYGYIGEQDFTWFALCTTMSLLDTVSHLELNSAMPHILDRLFTILERPPSNALPALHTLILRNVEPEISPGPSWNGLARALTSRLGKLRTVRVILADDEWTLPQEVRSLFAEFLEDGMDIYIGTEGFGGTNLLAAN</sequence>
<reference evidence="1" key="1">
    <citation type="submission" date="2023-03" db="EMBL/GenBank/DDBJ databases">
        <title>Massive genome expansion in bonnet fungi (Mycena s.s.) driven by repeated elements and novel gene families across ecological guilds.</title>
        <authorList>
            <consortium name="Lawrence Berkeley National Laboratory"/>
            <person name="Harder C.B."/>
            <person name="Miyauchi S."/>
            <person name="Viragh M."/>
            <person name="Kuo A."/>
            <person name="Thoen E."/>
            <person name="Andreopoulos B."/>
            <person name="Lu D."/>
            <person name="Skrede I."/>
            <person name="Drula E."/>
            <person name="Henrissat B."/>
            <person name="Morin E."/>
            <person name="Kohler A."/>
            <person name="Barry K."/>
            <person name="LaButti K."/>
            <person name="Morin E."/>
            <person name="Salamov A."/>
            <person name="Lipzen A."/>
            <person name="Mereny Z."/>
            <person name="Hegedus B."/>
            <person name="Baldrian P."/>
            <person name="Stursova M."/>
            <person name="Weitz H."/>
            <person name="Taylor A."/>
            <person name="Grigoriev I.V."/>
            <person name="Nagy L.G."/>
            <person name="Martin F."/>
            <person name="Kauserud H."/>
        </authorList>
    </citation>
    <scope>NUCLEOTIDE SEQUENCE</scope>
    <source>
        <strain evidence="1">9284</strain>
    </source>
</reference>
<evidence type="ECO:0000313" key="2">
    <source>
        <dbReference type="Proteomes" id="UP001221142"/>
    </source>
</evidence>
<dbReference type="EMBL" id="JARKIF010000001">
    <property type="protein sequence ID" value="KAJ7649844.1"/>
    <property type="molecule type" value="Genomic_DNA"/>
</dbReference>
<gene>
    <name evidence="1" type="ORF">FB45DRAFT_886142</name>
</gene>
<name>A0AAD7G1Y5_9AGAR</name>
<organism evidence="1 2">
    <name type="scientific">Roridomyces roridus</name>
    <dbReference type="NCBI Taxonomy" id="1738132"/>
    <lineage>
        <taxon>Eukaryota</taxon>
        <taxon>Fungi</taxon>
        <taxon>Dikarya</taxon>
        <taxon>Basidiomycota</taxon>
        <taxon>Agaricomycotina</taxon>
        <taxon>Agaricomycetes</taxon>
        <taxon>Agaricomycetidae</taxon>
        <taxon>Agaricales</taxon>
        <taxon>Marasmiineae</taxon>
        <taxon>Mycenaceae</taxon>
        <taxon>Roridomyces</taxon>
    </lineage>
</organism>